<keyword evidence="1" id="KW-0732">Signal</keyword>
<comment type="caution">
    <text evidence="2">The sequence shown here is derived from an EMBL/GenBank/DDBJ whole genome shotgun (WGS) entry which is preliminary data.</text>
</comment>
<feature type="chain" id="PRO_5041640913" evidence="1">
    <location>
        <begin position="26"/>
        <end position="242"/>
    </location>
</feature>
<evidence type="ECO:0000256" key="1">
    <source>
        <dbReference type="SAM" id="SignalP"/>
    </source>
</evidence>
<gene>
    <name evidence="2" type="ORF">FSP39_008671</name>
</gene>
<sequence>MMKTAVSVGLVGFLVFCYVIEVSQSFPYGEYIGGLNPAWQDTPECNPLMKESPCDKAVKYYNTSSLDSDVIFTTRTSICACPSGSTCPSGYSNGGPQTLAYKDSAQKISISLHYCQTIYEPNTRTCVGEEVAVVMEGGRVPINYRTINCKCPQNAPMRTKITYMENTWRFVKDLVCEMPMCNMNESSRSPRCKKITRRSLRRGFTSTSTNLCDCPRNYECVGETPNDQTFETFGTCQRIRNK</sequence>
<accession>A0AA88XTY9</accession>
<reference evidence="2" key="1">
    <citation type="submission" date="2019-08" db="EMBL/GenBank/DDBJ databases">
        <title>The improved chromosome-level genome for the pearl oyster Pinctada fucata martensii using PacBio sequencing and Hi-C.</title>
        <authorList>
            <person name="Zheng Z."/>
        </authorList>
    </citation>
    <scope>NUCLEOTIDE SEQUENCE</scope>
    <source>
        <strain evidence="2">ZZ-2019</strain>
        <tissue evidence="2">Adductor muscle</tissue>
    </source>
</reference>
<proteinExistence type="predicted"/>
<evidence type="ECO:0000313" key="2">
    <source>
        <dbReference type="EMBL" id="KAK3087638.1"/>
    </source>
</evidence>
<keyword evidence="3" id="KW-1185">Reference proteome</keyword>
<dbReference type="Proteomes" id="UP001186944">
    <property type="component" value="Unassembled WGS sequence"/>
</dbReference>
<feature type="signal peptide" evidence="1">
    <location>
        <begin position="1"/>
        <end position="25"/>
    </location>
</feature>
<evidence type="ECO:0000313" key="3">
    <source>
        <dbReference type="Proteomes" id="UP001186944"/>
    </source>
</evidence>
<name>A0AA88XTY9_PINIB</name>
<protein>
    <submittedName>
        <fullName evidence="2">Uncharacterized protein</fullName>
    </submittedName>
</protein>
<dbReference type="EMBL" id="VSWD01000011">
    <property type="protein sequence ID" value="KAK3087638.1"/>
    <property type="molecule type" value="Genomic_DNA"/>
</dbReference>
<organism evidence="2 3">
    <name type="scientific">Pinctada imbricata</name>
    <name type="common">Atlantic pearl-oyster</name>
    <name type="synonym">Pinctada martensii</name>
    <dbReference type="NCBI Taxonomy" id="66713"/>
    <lineage>
        <taxon>Eukaryota</taxon>
        <taxon>Metazoa</taxon>
        <taxon>Spiralia</taxon>
        <taxon>Lophotrochozoa</taxon>
        <taxon>Mollusca</taxon>
        <taxon>Bivalvia</taxon>
        <taxon>Autobranchia</taxon>
        <taxon>Pteriomorphia</taxon>
        <taxon>Pterioida</taxon>
        <taxon>Pterioidea</taxon>
        <taxon>Pteriidae</taxon>
        <taxon>Pinctada</taxon>
    </lineage>
</organism>
<dbReference type="AlphaFoldDB" id="A0AA88XTY9"/>